<accession>A0A0F9UB07</accession>
<dbReference type="EMBL" id="LAZR01000762">
    <property type="protein sequence ID" value="KKN58461.1"/>
    <property type="molecule type" value="Genomic_DNA"/>
</dbReference>
<comment type="caution">
    <text evidence="1">The sequence shown here is derived from an EMBL/GenBank/DDBJ whole genome shotgun (WGS) entry which is preliminary data.</text>
</comment>
<protein>
    <submittedName>
        <fullName evidence="1">Uncharacterized protein</fullName>
    </submittedName>
</protein>
<gene>
    <name evidence="1" type="ORF">LCGC14_0551930</name>
</gene>
<evidence type="ECO:0000313" key="1">
    <source>
        <dbReference type="EMBL" id="KKN58461.1"/>
    </source>
</evidence>
<organism evidence="1">
    <name type="scientific">marine sediment metagenome</name>
    <dbReference type="NCBI Taxonomy" id="412755"/>
    <lineage>
        <taxon>unclassified sequences</taxon>
        <taxon>metagenomes</taxon>
        <taxon>ecological metagenomes</taxon>
    </lineage>
</organism>
<dbReference type="Gene3D" id="2.60.120.1110">
    <property type="match status" value="1"/>
</dbReference>
<dbReference type="Pfam" id="PF21190">
    <property type="entry name" value="Bbp16"/>
    <property type="match status" value="1"/>
</dbReference>
<reference evidence="1" key="1">
    <citation type="journal article" date="2015" name="Nature">
        <title>Complex archaea that bridge the gap between prokaryotes and eukaryotes.</title>
        <authorList>
            <person name="Spang A."/>
            <person name="Saw J.H."/>
            <person name="Jorgensen S.L."/>
            <person name="Zaremba-Niedzwiedzka K."/>
            <person name="Martijn J."/>
            <person name="Lind A.E."/>
            <person name="van Eijk R."/>
            <person name="Schleper C."/>
            <person name="Guy L."/>
            <person name="Ettema T.J."/>
        </authorList>
    </citation>
    <scope>NUCLEOTIDE SEQUENCE</scope>
</reference>
<name>A0A0F9UB07_9ZZZZ</name>
<proteinExistence type="predicted"/>
<dbReference type="InterPro" id="IPR048922">
    <property type="entry name" value="Bbp16"/>
</dbReference>
<sequence>MAILDERSEFCDAVAVPTGGAATTLVGDVMDLGSVARDIGQGKPIYLNISVDTAIAGGTAVQFVLASDSTAAISTDGSETRHFLSDVFAVADLIAGFSFSIALPMGDVAASVTPYERYLGILVVGTGTQSAGAINAFLSVDPHGWRSYPDANN</sequence>
<dbReference type="AlphaFoldDB" id="A0A0F9UB07"/>